<keyword evidence="3" id="KW-1185">Reference proteome</keyword>
<dbReference type="EMBL" id="FNTX01000001">
    <property type="protein sequence ID" value="SEE08604.1"/>
    <property type="molecule type" value="Genomic_DNA"/>
</dbReference>
<dbReference type="PANTHER" id="PTHR18964:SF149">
    <property type="entry name" value="BIFUNCTIONAL UDP-N-ACETYLGLUCOSAMINE 2-EPIMERASE_N-ACETYLMANNOSAMINE KINASE"/>
    <property type="match status" value="1"/>
</dbReference>
<evidence type="ECO:0000256" key="1">
    <source>
        <dbReference type="ARBA" id="ARBA00006479"/>
    </source>
</evidence>
<evidence type="ECO:0000313" key="3">
    <source>
        <dbReference type="Proteomes" id="UP000199220"/>
    </source>
</evidence>
<dbReference type="SUPFAM" id="SSF46785">
    <property type="entry name" value="Winged helix' DNA-binding domain"/>
    <property type="match status" value="1"/>
</dbReference>
<gene>
    <name evidence="2" type="ORF">SAMN04488554_1488</name>
</gene>
<dbReference type="AlphaFoldDB" id="A0A1H5FZL5"/>
<proteinExistence type="inferred from homology"/>
<dbReference type="Gene3D" id="3.30.420.40">
    <property type="match status" value="2"/>
</dbReference>
<reference evidence="3" key="1">
    <citation type="submission" date="2016-10" db="EMBL/GenBank/DDBJ databases">
        <authorList>
            <person name="Varghese N."/>
            <person name="Submissions S."/>
        </authorList>
    </citation>
    <scope>NUCLEOTIDE SEQUENCE [LARGE SCALE GENOMIC DNA]</scope>
    <source>
        <strain evidence="3">DSM 21368</strain>
    </source>
</reference>
<keyword evidence="2" id="KW-0418">Kinase</keyword>
<organism evidence="2 3">
    <name type="scientific">Ruania alba</name>
    <dbReference type="NCBI Taxonomy" id="648782"/>
    <lineage>
        <taxon>Bacteria</taxon>
        <taxon>Bacillati</taxon>
        <taxon>Actinomycetota</taxon>
        <taxon>Actinomycetes</taxon>
        <taxon>Micrococcales</taxon>
        <taxon>Ruaniaceae</taxon>
        <taxon>Ruania</taxon>
    </lineage>
</organism>
<dbReference type="InterPro" id="IPR036388">
    <property type="entry name" value="WH-like_DNA-bd_sf"/>
</dbReference>
<dbReference type="InterPro" id="IPR000600">
    <property type="entry name" value="ROK"/>
</dbReference>
<dbReference type="InterPro" id="IPR049874">
    <property type="entry name" value="ROK_cs"/>
</dbReference>
<protein>
    <submittedName>
        <fullName evidence="2">Sugar kinase of the NBD/HSP70 family, may contain an N-terminal HTH domain</fullName>
    </submittedName>
</protein>
<dbReference type="RefSeq" id="WP_175476970.1">
    <property type="nucleotide sequence ID" value="NZ_FNTX01000001.1"/>
</dbReference>
<dbReference type="PROSITE" id="PS01125">
    <property type="entry name" value="ROK"/>
    <property type="match status" value="1"/>
</dbReference>
<dbReference type="Pfam" id="PF00480">
    <property type="entry name" value="ROK"/>
    <property type="match status" value="1"/>
</dbReference>
<dbReference type="PANTHER" id="PTHR18964">
    <property type="entry name" value="ROK (REPRESSOR, ORF, KINASE) FAMILY"/>
    <property type="match status" value="1"/>
</dbReference>
<accession>A0A1H5FZL5</accession>
<dbReference type="Gene3D" id="1.10.10.10">
    <property type="entry name" value="Winged helix-like DNA-binding domain superfamily/Winged helix DNA-binding domain"/>
    <property type="match status" value="1"/>
</dbReference>
<keyword evidence="2" id="KW-0808">Transferase</keyword>
<name>A0A1H5FZL5_9MICO</name>
<sequence>MHGPSTRQDLAAATGLTGATISRIVDESMRYGLVDVIEARQESQEPRMGRPTTLIDLVPDRVYVGSIYIAGEKAHLGVHDARGRLVAQHRVAVSEPDQAERTLVALAAELRQLAERSGVAERMIRVGASVLGGVDEAGYVVVAHPTWHDVPASDILHRELGVPIAIDRMQHGLVTAEAWLGAGVGVRSVATIDVSDGIGAAISIDGRVITGFDHREGQLGHFVVPGIERECRLCGREGCLQAQIRDSAFAVDARAVLGDGAHPDDLTTIDRLYQAARQGDADAVALVEARSRHIGYALALVTAVVDPELIVVSGPSLIAGWDLIEPVVSQERHQRSPLPHEKRRSRIVPSSFGTDAVLVGTASLALQHFYTEPDTSLVGLPSARAPIYAGARTEQRSL</sequence>
<dbReference type="Proteomes" id="UP000199220">
    <property type="component" value="Unassembled WGS sequence"/>
</dbReference>
<comment type="similarity">
    <text evidence="1">Belongs to the ROK (NagC/XylR) family.</text>
</comment>
<dbReference type="SUPFAM" id="SSF53067">
    <property type="entry name" value="Actin-like ATPase domain"/>
    <property type="match status" value="1"/>
</dbReference>
<dbReference type="InterPro" id="IPR036390">
    <property type="entry name" value="WH_DNA-bd_sf"/>
</dbReference>
<dbReference type="InterPro" id="IPR043129">
    <property type="entry name" value="ATPase_NBD"/>
</dbReference>
<dbReference type="GO" id="GO:0016301">
    <property type="term" value="F:kinase activity"/>
    <property type="evidence" value="ECO:0007669"/>
    <property type="project" value="UniProtKB-KW"/>
</dbReference>
<evidence type="ECO:0000313" key="2">
    <source>
        <dbReference type="EMBL" id="SEE08604.1"/>
    </source>
</evidence>
<dbReference type="STRING" id="648782.SAMN04488554_1488"/>